<dbReference type="AlphaFoldDB" id="A0A248LFK6"/>
<accession>A0A248LFK6</accession>
<evidence type="ECO:0000256" key="6">
    <source>
        <dbReference type="PIRNR" id="PIRNR002889"/>
    </source>
</evidence>
<dbReference type="NCBIfam" id="TIGR01396">
    <property type="entry name" value="FlgB"/>
    <property type="match status" value="1"/>
</dbReference>
<dbReference type="PANTHER" id="PTHR30435">
    <property type="entry name" value="FLAGELLAR PROTEIN"/>
    <property type="match status" value="1"/>
</dbReference>
<evidence type="ECO:0000313" key="8">
    <source>
        <dbReference type="EMBL" id="ASJ23249.1"/>
    </source>
</evidence>
<keyword evidence="8" id="KW-0966">Cell projection</keyword>
<reference evidence="9" key="1">
    <citation type="submission" date="2017-06" db="EMBL/GenBank/DDBJ databases">
        <title>Whole genome sequence of Laribacter hongkongensis LHGZ1.</title>
        <authorList>
            <person name="Chen D."/>
            <person name="Wu H."/>
            <person name="Chen J."/>
        </authorList>
    </citation>
    <scope>NUCLEOTIDE SEQUENCE [LARGE SCALE GENOMIC DNA]</scope>
    <source>
        <strain evidence="9">LHGZ1</strain>
    </source>
</reference>
<organism evidence="8 9">
    <name type="scientific">Laribacter hongkongensis</name>
    <dbReference type="NCBI Taxonomy" id="168471"/>
    <lineage>
        <taxon>Bacteria</taxon>
        <taxon>Pseudomonadati</taxon>
        <taxon>Pseudomonadota</taxon>
        <taxon>Betaproteobacteria</taxon>
        <taxon>Neisseriales</taxon>
        <taxon>Aquaspirillaceae</taxon>
        <taxon>Laribacter</taxon>
    </lineage>
</organism>
<evidence type="ECO:0000256" key="1">
    <source>
        <dbReference type="ARBA" id="ARBA00004117"/>
    </source>
</evidence>
<keyword evidence="8" id="KW-0282">Flagellum</keyword>
<dbReference type="InterPro" id="IPR001444">
    <property type="entry name" value="Flag_bb_rod_N"/>
</dbReference>
<sequence length="154" mass="17197">MEPARMSRHRSYQAGMRMLDKIARHFNFQEKALGLHARRNEVIASNIANADTPNYKAVDFDFAKAMKSALAGDSRSSLALSQTDNRHLAGKQTQQGTDGVEVEYRQAVQPSIDGNTVDMDVERSAFMDNSLRYQSTLTFLNRRISGLSDAIKGQ</sequence>
<proteinExistence type="inferred from homology"/>
<comment type="subunit">
    <text evidence="6">The basal body constitutes a major portion of the flagellar organelle and consists of a number of rings mounted on a central rod.</text>
</comment>
<evidence type="ECO:0000256" key="2">
    <source>
        <dbReference type="ARBA" id="ARBA00009677"/>
    </source>
</evidence>
<comment type="function">
    <text evidence="5 6">Structural component of flagellum, the bacterial motility apparatus. Part of the rod structure of flagellar basal body.</text>
</comment>
<dbReference type="OMA" id="DGHMARN"/>
<keyword evidence="4 6" id="KW-0975">Bacterial flagellum</keyword>
<dbReference type="EMBL" id="CP022115">
    <property type="protein sequence ID" value="ASJ23249.1"/>
    <property type="molecule type" value="Genomic_DNA"/>
</dbReference>
<dbReference type="InterPro" id="IPR006300">
    <property type="entry name" value="FlgB"/>
</dbReference>
<dbReference type="Pfam" id="PF00460">
    <property type="entry name" value="Flg_bb_rod"/>
    <property type="match status" value="1"/>
</dbReference>
<comment type="subcellular location">
    <subcellularLocation>
        <location evidence="1 6">Bacterial flagellum basal body</location>
    </subcellularLocation>
</comment>
<dbReference type="PROSITE" id="PS00588">
    <property type="entry name" value="FLAGELLA_BB_ROD"/>
    <property type="match status" value="1"/>
</dbReference>
<comment type="similarity">
    <text evidence="2 6">Belongs to the flagella basal body rod proteins family.</text>
</comment>
<dbReference type="InterPro" id="IPR019776">
    <property type="entry name" value="Flagellar_basal_body_rod_CS"/>
</dbReference>
<evidence type="ECO:0000313" key="9">
    <source>
        <dbReference type="Proteomes" id="UP000197424"/>
    </source>
</evidence>
<keyword evidence="8" id="KW-0969">Cilium</keyword>
<dbReference type="Proteomes" id="UP000197424">
    <property type="component" value="Chromosome"/>
</dbReference>
<gene>
    <name evidence="8" type="primary">flgB</name>
    <name evidence="8" type="ORF">LHGZ1_0418</name>
</gene>
<feature type="domain" description="Flagellar basal body rod protein N-terminal" evidence="7">
    <location>
        <begin position="27"/>
        <end position="56"/>
    </location>
</feature>
<evidence type="ECO:0000259" key="7">
    <source>
        <dbReference type="Pfam" id="PF00460"/>
    </source>
</evidence>
<protein>
    <recommendedName>
        <fullName evidence="3 6">Flagellar basal body rod protein FlgB</fullName>
    </recommendedName>
</protein>
<dbReference type="GO" id="GO:0030694">
    <property type="term" value="C:bacterial-type flagellum basal body, rod"/>
    <property type="evidence" value="ECO:0007669"/>
    <property type="project" value="InterPro"/>
</dbReference>
<evidence type="ECO:0000256" key="4">
    <source>
        <dbReference type="ARBA" id="ARBA00023143"/>
    </source>
</evidence>
<dbReference type="PIRSF" id="PIRSF002889">
    <property type="entry name" value="Rod_FlgB"/>
    <property type="match status" value="1"/>
</dbReference>
<evidence type="ECO:0000256" key="3">
    <source>
        <dbReference type="ARBA" id="ARBA00014376"/>
    </source>
</evidence>
<dbReference type="GO" id="GO:0071973">
    <property type="term" value="P:bacterial-type flagellum-dependent cell motility"/>
    <property type="evidence" value="ECO:0007669"/>
    <property type="project" value="InterPro"/>
</dbReference>
<dbReference type="PANTHER" id="PTHR30435:SF12">
    <property type="entry name" value="FLAGELLAR BASAL BODY ROD PROTEIN FLGB"/>
    <property type="match status" value="1"/>
</dbReference>
<evidence type="ECO:0000256" key="5">
    <source>
        <dbReference type="ARBA" id="ARBA00024934"/>
    </source>
</evidence>
<name>A0A248LFK6_9NEIS</name>